<dbReference type="Gene3D" id="2.170.190.11">
    <property type="entry name" value="Molybdopterin biosynthesis moea protein, domain 3"/>
    <property type="match status" value="1"/>
</dbReference>
<protein>
    <recommendedName>
        <fullName evidence="11">Molybdopterin molybdenumtransferase</fullName>
        <ecNumber evidence="11">2.10.1.1</ecNumber>
    </recommendedName>
</protein>
<comment type="function">
    <text evidence="2 11">Catalyzes the insertion of molybdate into adenylated molybdopterin with the concomitant release of AMP.</text>
</comment>
<reference evidence="14 15" key="1">
    <citation type="submission" date="2017-05" db="EMBL/GenBank/DDBJ databases">
        <title>Comparative genomic and metabolic analysis of manganese-oxidizing mechanisms in Celeribater manganoxidans DY25T: its adaption to the environment of polymetallic nodule.</title>
        <authorList>
            <person name="Wang X."/>
        </authorList>
    </citation>
    <scope>NUCLEOTIDE SEQUENCE [LARGE SCALE GENOMIC DNA]</scope>
    <source>
        <strain evidence="14 15">DY25</strain>
    </source>
</reference>
<dbReference type="Pfam" id="PF03453">
    <property type="entry name" value="MoeA_N"/>
    <property type="match status" value="1"/>
</dbReference>
<evidence type="ECO:0000256" key="5">
    <source>
        <dbReference type="ARBA" id="ARBA00022505"/>
    </source>
</evidence>
<proteinExistence type="inferred from homology"/>
<dbReference type="InterPro" id="IPR038987">
    <property type="entry name" value="MoeA-like"/>
</dbReference>
<evidence type="ECO:0000256" key="1">
    <source>
        <dbReference type="ARBA" id="ARBA00001946"/>
    </source>
</evidence>
<organism evidence="14 15">
    <name type="scientific">Pacificitalea manganoxidans</name>
    <dbReference type="NCBI Taxonomy" id="1411902"/>
    <lineage>
        <taxon>Bacteria</taxon>
        <taxon>Pseudomonadati</taxon>
        <taxon>Pseudomonadota</taxon>
        <taxon>Alphaproteobacteria</taxon>
        <taxon>Rhodobacterales</taxon>
        <taxon>Paracoccaceae</taxon>
        <taxon>Pacificitalea</taxon>
    </lineage>
</organism>
<evidence type="ECO:0000256" key="7">
    <source>
        <dbReference type="ARBA" id="ARBA00022723"/>
    </source>
</evidence>
<keyword evidence="6 11" id="KW-0808">Transferase</keyword>
<dbReference type="AlphaFoldDB" id="A0A291LZS5"/>
<dbReference type="SUPFAM" id="SSF63882">
    <property type="entry name" value="MoeA N-terminal region -like"/>
    <property type="match status" value="1"/>
</dbReference>
<comment type="catalytic activity">
    <reaction evidence="10">
        <text>adenylyl-molybdopterin + molybdate = Mo-molybdopterin + AMP + H(+)</text>
        <dbReference type="Rhea" id="RHEA:35047"/>
        <dbReference type="ChEBI" id="CHEBI:15378"/>
        <dbReference type="ChEBI" id="CHEBI:36264"/>
        <dbReference type="ChEBI" id="CHEBI:62727"/>
        <dbReference type="ChEBI" id="CHEBI:71302"/>
        <dbReference type="ChEBI" id="CHEBI:456215"/>
        <dbReference type="EC" id="2.10.1.1"/>
    </reaction>
</comment>
<dbReference type="Gene3D" id="3.90.105.10">
    <property type="entry name" value="Molybdopterin biosynthesis moea protein, domain 2"/>
    <property type="match status" value="1"/>
</dbReference>
<evidence type="ECO:0000256" key="12">
    <source>
        <dbReference type="SAM" id="MobiDB-lite"/>
    </source>
</evidence>
<dbReference type="GO" id="GO:0061599">
    <property type="term" value="F:molybdopterin molybdotransferase activity"/>
    <property type="evidence" value="ECO:0007669"/>
    <property type="project" value="UniProtKB-UniRule"/>
</dbReference>
<keyword evidence="9 11" id="KW-0501">Molybdenum cofactor biosynthesis</keyword>
<feature type="region of interest" description="Disordered" evidence="12">
    <location>
        <begin position="314"/>
        <end position="333"/>
    </location>
</feature>
<evidence type="ECO:0000256" key="2">
    <source>
        <dbReference type="ARBA" id="ARBA00002901"/>
    </source>
</evidence>
<name>A0A291LZS5_9RHOB</name>
<dbReference type="Gene3D" id="2.40.340.10">
    <property type="entry name" value="MoeA, C-terminal, domain IV"/>
    <property type="match status" value="1"/>
</dbReference>
<dbReference type="KEGG" id="cmag:CBW24_09140"/>
<dbReference type="OrthoDB" id="9804758at2"/>
<dbReference type="PANTHER" id="PTHR10192:SF5">
    <property type="entry name" value="GEPHYRIN"/>
    <property type="match status" value="1"/>
</dbReference>
<dbReference type="NCBIfam" id="NF045515">
    <property type="entry name" value="Glp_gephyrin"/>
    <property type="match status" value="1"/>
</dbReference>
<dbReference type="EC" id="2.10.1.1" evidence="11"/>
<feature type="domain" description="MoaB/Mog" evidence="13">
    <location>
        <begin position="173"/>
        <end position="310"/>
    </location>
</feature>
<dbReference type="Gene3D" id="3.40.980.10">
    <property type="entry name" value="MoaB/Mog-like domain"/>
    <property type="match status" value="1"/>
</dbReference>
<evidence type="ECO:0000256" key="6">
    <source>
        <dbReference type="ARBA" id="ARBA00022679"/>
    </source>
</evidence>
<dbReference type="EMBL" id="CP021404">
    <property type="protein sequence ID" value="ATI42160.1"/>
    <property type="molecule type" value="Genomic_DNA"/>
</dbReference>
<dbReference type="InterPro" id="IPR001453">
    <property type="entry name" value="MoaB/Mog_dom"/>
</dbReference>
<dbReference type="PANTHER" id="PTHR10192">
    <property type="entry name" value="MOLYBDOPTERIN BIOSYNTHESIS PROTEIN"/>
    <property type="match status" value="1"/>
</dbReference>
<dbReference type="SMART" id="SM00852">
    <property type="entry name" value="MoCF_biosynth"/>
    <property type="match status" value="1"/>
</dbReference>
<keyword evidence="7 11" id="KW-0479">Metal-binding</keyword>
<evidence type="ECO:0000256" key="8">
    <source>
        <dbReference type="ARBA" id="ARBA00022842"/>
    </source>
</evidence>
<dbReference type="FunFam" id="3.40.980.10:FF:000004">
    <property type="entry name" value="Molybdopterin molybdenumtransferase"/>
    <property type="match status" value="1"/>
</dbReference>
<accession>A0A291LZS5</accession>
<evidence type="ECO:0000256" key="11">
    <source>
        <dbReference type="RuleBase" id="RU365090"/>
    </source>
</evidence>
<dbReference type="GO" id="GO:0046872">
    <property type="term" value="F:metal ion binding"/>
    <property type="evidence" value="ECO:0007669"/>
    <property type="project" value="UniProtKB-UniRule"/>
</dbReference>
<gene>
    <name evidence="14" type="ORF">CBW24_09140</name>
</gene>
<comment type="similarity">
    <text evidence="4 11">Belongs to the MoeA family.</text>
</comment>
<evidence type="ECO:0000313" key="14">
    <source>
        <dbReference type="EMBL" id="ATI42160.1"/>
    </source>
</evidence>
<dbReference type="InterPro" id="IPR036688">
    <property type="entry name" value="MoeA_C_domain_IV_sf"/>
</dbReference>
<dbReference type="UniPathway" id="UPA00344"/>
<dbReference type="CDD" id="cd00887">
    <property type="entry name" value="MoeA"/>
    <property type="match status" value="1"/>
</dbReference>
<dbReference type="Pfam" id="PF00994">
    <property type="entry name" value="MoCF_biosynth"/>
    <property type="match status" value="1"/>
</dbReference>
<dbReference type="SUPFAM" id="SSF53218">
    <property type="entry name" value="Molybdenum cofactor biosynthesis proteins"/>
    <property type="match status" value="1"/>
</dbReference>
<comment type="pathway">
    <text evidence="3 11">Cofactor biosynthesis; molybdopterin biosynthesis.</text>
</comment>
<evidence type="ECO:0000259" key="13">
    <source>
        <dbReference type="SMART" id="SM00852"/>
    </source>
</evidence>
<dbReference type="GO" id="GO:0005829">
    <property type="term" value="C:cytosol"/>
    <property type="evidence" value="ECO:0007669"/>
    <property type="project" value="TreeGrafter"/>
</dbReference>
<comment type="cofactor">
    <cofactor evidence="1 11">
        <name>Mg(2+)</name>
        <dbReference type="ChEBI" id="CHEBI:18420"/>
    </cofactor>
</comment>
<dbReference type="Pfam" id="PF03454">
    <property type="entry name" value="MoeA_C"/>
    <property type="match status" value="1"/>
</dbReference>
<evidence type="ECO:0000313" key="15">
    <source>
        <dbReference type="Proteomes" id="UP000219050"/>
    </source>
</evidence>
<dbReference type="Proteomes" id="UP000219050">
    <property type="component" value="Chromosome"/>
</dbReference>
<evidence type="ECO:0000256" key="4">
    <source>
        <dbReference type="ARBA" id="ARBA00010763"/>
    </source>
</evidence>
<keyword evidence="15" id="KW-1185">Reference proteome</keyword>
<dbReference type="SUPFAM" id="SSF63867">
    <property type="entry name" value="MoeA C-terminal domain-like"/>
    <property type="match status" value="1"/>
</dbReference>
<evidence type="ECO:0000256" key="3">
    <source>
        <dbReference type="ARBA" id="ARBA00005046"/>
    </source>
</evidence>
<dbReference type="InterPro" id="IPR005110">
    <property type="entry name" value="MoeA_linker/N"/>
</dbReference>
<dbReference type="InterPro" id="IPR036425">
    <property type="entry name" value="MoaB/Mog-like_dom_sf"/>
</dbReference>
<sequence>MITVAEARARILALLTPLPAEPVALRDAAGRVLAEDIVARRDQPPFAASAMDGYAVSDADARPGDQFDVIGEAAAGAGFSGSVTLGEAVRIFTGAPVPAGAHRVVMQEDVTRDGNRITLTDALDAGMNIRPAGGDFKRGDRITAPLRLGPAQLALAAAMNTPVVQVARRPVVAIMATGDELVMPGETPGPDQIIASNSFALRAMCEAEGAEVRLLPIARDTRESLETAFDLARGADLLLTSGGASVGAHDLVGPVAEALGMERAFYKVLMRPGKPLMAGKLGDMVVVGLPGNPVASIVCAQIFILPALRAMQGLSGDAPPEDTAPLAAPVGPNGPREHYMRARLGPEGVEIFDRQDSSLLSVLGAANVLVRRDPHDPARAAGETVRILHI</sequence>
<evidence type="ECO:0000256" key="9">
    <source>
        <dbReference type="ARBA" id="ARBA00023150"/>
    </source>
</evidence>
<dbReference type="GO" id="GO:0006777">
    <property type="term" value="P:Mo-molybdopterin cofactor biosynthetic process"/>
    <property type="evidence" value="ECO:0007669"/>
    <property type="project" value="UniProtKB-UniRule"/>
</dbReference>
<dbReference type="InterPro" id="IPR036135">
    <property type="entry name" value="MoeA_linker/N_sf"/>
</dbReference>
<dbReference type="InterPro" id="IPR005111">
    <property type="entry name" value="MoeA_C_domain_IV"/>
</dbReference>
<evidence type="ECO:0000256" key="10">
    <source>
        <dbReference type="ARBA" id="ARBA00047317"/>
    </source>
</evidence>
<keyword evidence="8 11" id="KW-0460">Magnesium</keyword>
<dbReference type="RefSeq" id="WP_097373406.1">
    <property type="nucleotide sequence ID" value="NZ_CP021404.1"/>
</dbReference>
<keyword evidence="5 11" id="KW-0500">Molybdenum</keyword>